<dbReference type="Gene3D" id="3.30.300.30">
    <property type="match status" value="1"/>
</dbReference>
<gene>
    <name evidence="5" type="ORF">H0A68_12495</name>
</gene>
<dbReference type="InterPro" id="IPR000873">
    <property type="entry name" value="AMP-dep_synth/lig_dom"/>
</dbReference>
<name>A0A853FCM8_9BURK</name>
<dbReference type="InterPro" id="IPR025110">
    <property type="entry name" value="AMP-bd_C"/>
</dbReference>
<evidence type="ECO:0000313" key="5">
    <source>
        <dbReference type="EMBL" id="NYT37697.1"/>
    </source>
</evidence>
<dbReference type="PANTHER" id="PTHR43201:SF5">
    <property type="entry name" value="MEDIUM-CHAIN ACYL-COA LIGASE ACSF2, MITOCHONDRIAL"/>
    <property type="match status" value="1"/>
</dbReference>
<dbReference type="PANTHER" id="PTHR43201">
    <property type="entry name" value="ACYL-COA SYNTHETASE"/>
    <property type="match status" value="1"/>
</dbReference>
<protein>
    <submittedName>
        <fullName evidence="5">Acyl--CoA ligase</fullName>
    </submittedName>
</protein>
<evidence type="ECO:0000259" key="3">
    <source>
        <dbReference type="Pfam" id="PF00501"/>
    </source>
</evidence>
<evidence type="ECO:0000313" key="6">
    <source>
        <dbReference type="Proteomes" id="UP000580517"/>
    </source>
</evidence>
<dbReference type="GO" id="GO:0006631">
    <property type="term" value="P:fatty acid metabolic process"/>
    <property type="evidence" value="ECO:0007669"/>
    <property type="project" value="TreeGrafter"/>
</dbReference>
<evidence type="ECO:0000256" key="2">
    <source>
        <dbReference type="ARBA" id="ARBA00022598"/>
    </source>
</evidence>
<comment type="similarity">
    <text evidence="1">Belongs to the ATP-dependent AMP-binding enzyme family.</text>
</comment>
<dbReference type="GO" id="GO:0031956">
    <property type="term" value="F:medium-chain fatty acid-CoA ligase activity"/>
    <property type="evidence" value="ECO:0007669"/>
    <property type="project" value="TreeGrafter"/>
</dbReference>
<organism evidence="5 6">
    <name type="scientific">Allopusillimonas soli</name>
    <dbReference type="NCBI Taxonomy" id="659016"/>
    <lineage>
        <taxon>Bacteria</taxon>
        <taxon>Pseudomonadati</taxon>
        <taxon>Pseudomonadota</taxon>
        <taxon>Betaproteobacteria</taxon>
        <taxon>Burkholderiales</taxon>
        <taxon>Alcaligenaceae</taxon>
        <taxon>Allopusillimonas</taxon>
    </lineage>
</organism>
<proteinExistence type="inferred from homology"/>
<accession>A0A853FCM8</accession>
<dbReference type="OrthoDB" id="9766486at2"/>
<dbReference type="InterPro" id="IPR020845">
    <property type="entry name" value="AMP-binding_CS"/>
</dbReference>
<sequence>MIASGNLGMLCSSTADDSKTAIIDLSRESAVQYYTYGALRQRIENHARGIARHGLDRGSRIAILAANSADFLAAYFGIMCAGMVAVPVNYRLPPATIAYILRDCGAALVMTDAARRGMCPDGVPVVPLDTDMPDPPIPAGDGIAASVADNDPAVIIYTSGSTGRPKGVVLSHSAYLWTIRLRTQAAQYATERFLVAAPLYHMNALNTVKLALAGHATLVLMPRFSAADYVQAIFNYQCTWLTAIPTMIAMIDRQLVADLPGALTSVRTVRLGSEPLTQRILDHAHGLFPAARISNGYGTTEIGSVVFGTHPDSLPTPELSLGYPHPAVSIRLANGANLDADEGVLQVKSPAMMEGYLGLPEQTAAATTEDGYYITRDVMRRDHHGFYYFVGRSDDMFVCGGENIYPGDVERLLLTHPDVLQACVVPLPDPLKGFKPVALVVKHSGADLNEQQLKQYALAHGPAYQHPRSVHFVEHLPISGTEKIDRKASMALAAQLSSAPSAHQVR</sequence>
<feature type="domain" description="AMP-dependent synthetase/ligase" evidence="3">
    <location>
        <begin position="18"/>
        <end position="357"/>
    </location>
</feature>
<evidence type="ECO:0000259" key="4">
    <source>
        <dbReference type="Pfam" id="PF13193"/>
    </source>
</evidence>
<dbReference type="InterPro" id="IPR045851">
    <property type="entry name" value="AMP-bd_C_sf"/>
</dbReference>
<dbReference type="Pfam" id="PF13193">
    <property type="entry name" value="AMP-binding_C"/>
    <property type="match status" value="1"/>
</dbReference>
<comment type="caution">
    <text evidence="5">The sequence shown here is derived from an EMBL/GenBank/DDBJ whole genome shotgun (WGS) entry which is preliminary data.</text>
</comment>
<dbReference type="Proteomes" id="UP000580517">
    <property type="component" value="Unassembled WGS sequence"/>
</dbReference>
<dbReference type="EMBL" id="JACCEW010000003">
    <property type="protein sequence ID" value="NYT37697.1"/>
    <property type="molecule type" value="Genomic_DNA"/>
</dbReference>
<dbReference type="InterPro" id="IPR020459">
    <property type="entry name" value="AMP-binding"/>
</dbReference>
<dbReference type="SUPFAM" id="SSF56801">
    <property type="entry name" value="Acetyl-CoA synthetase-like"/>
    <property type="match status" value="1"/>
</dbReference>
<dbReference type="Gene3D" id="3.40.50.12780">
    <property type="entry name" value="N-terminal domain of ligase-like"/>
    <property type="match status" value="1"/>
</dbReference>
<feature type="domain" description="AMP-binding enzyme C-terminal" evidence="4">
    <location>
        <begin position="409"/>
        <end position="483"/>
    </location>
</feature>
<keyword evidence="6" id="KW-1185">Reference proteome</keyword>
<dbReference type="Pfam" id="PF00501">
    <property type="entry name" value="AMP-binding"/>
    <property type="match status" value="1"/>
</dbReference>
<keyword evidence="2 5" id="KW-0436">Ligase</keyword>
<evidence type="ECO:0000256" key="1">
    <source>
        <dbReference type="ARBA" id="ARBA00006432"/>
    </source>
</evidence>
<dbReference type="AlphaFoldDB" id="A0A853FCM8"/>
<dbReference type="PROSITE" id="PS00455">
    <property type="entry name" value="AMP_BINDING"/>
    <property type="match status" value="1"/>
</dbReference>
<dbReference type="InterPro" id="IPR042099">
    <property type="entry name" value="ANL_N_sf"/>
</dbReference>
<dbReference type="PRINTS" id="PR00154">
    <property type="entry name" value="AMPBINDING"/>
</dbReference>
<reference evidence="5 6" key="1">
    <citation type="submission" date="2020-07" db="EMBL/GenBank/DDBJ databases">
        <title>Taxonomic revisions and descriptions of new bacterial species based on genomic comparisons in the high-G+C-content subgroup of the family Alcaligenaceae.</title>
        <authorList>
            <person name="Szabo A."/>
            <person name="Felfoldi T."/>
        </authorList>
    </citation>
    <scope>NUCLEOTIDE SEQUENCE [LARGE SCALE GENOMIC DNA]</scope>
    <source>
        <strain evidence="5 6">DSM 25264</strain>
    </source>
</reference>